<dbReference type="EMBL" id="CAKOGL010000010">
    <property type="protein sequence ID" value="CAH2090703.1"/>
    <property type="molecule type" value="Genomic_DNA"/>
</dbReference>
<evidence type="ECO:0000313" key="4">
    <source>
        <dbReference type="EMBL" id="CAH2090703.1"/>
    </source>
</evidence>
<proteinExistence type="predicted"/>
<evidence type="ECO:0000256" key="2">
    <source>
        <dbReference type="SAM" id="MobiDB-lite"/>
    </source>
</evidence>
<dbReference type="Proteomes" id="UP001153954">
    <property type="component" value="Unassembled WGS sequence"/>
</dbReference>
<organism evidence="4 5">
    <name type="scientific">Euphydryas editha</name>
    <name type="common">Edith's checkerspot</name>
    <dbReference type="NCBI Taxonomy" id="104508"/>
    <lineage>
        <taxon>Eukaryota</taxon>
        <taxon>Metazoa</taxon>
        <taxon>Ecdysozoa</taxon>
        <taxon>Arthropoda</taxon>
        <taxon>Hexapoda</taxon>
        <taxon>Insecta</taxon>
        <taxon>Pterygota</taxon>
        <taxon>Neoptera</taxon>
        <taxon>Endopterygota</taxon>
        <taxon>Lepidoptera</taxon>
        <taxon>Glossata</taxon>
        <taxon>Ditrysia</taxon>
        <taxon>Papilionoidea</taxon>
        <taxon>Nymphalidae</taxon>
        <taxon>Nymphalinae</taxon>
        <taxon>Euphydryas</taxon>
    </lineage>
</organism>
<accession>A0AAU9TUI9</accession>
<keyword evidence="5" id="KW-1185">Reference proteome</keyword>
<dbReference type="InterPro" id="IPR052602">
    <property type="entry name" value="Growth_transcription_reg"/>
</dbReference>
<dbReference type="PANTHER" id="PTHR46515">
    <property type="entry name" value="TATA ELEMENT MODULATORY FACTOR TMF1"/>
    <property type="match status" value="1"/>
</dbReference>
<dbReference type="Pfam" id="PF12325">
    <property type="entry name" value="TMF_TATA_bd"/>
    <property type="match status" value="1"/>
</dbReference>
<dbReference type="InterPro" id="IPR022091">
    <property type="entry name" value="TMF_TATA-bd"/>
</dbReference>
<protein>
    <recommendedName>
        <fullName evidence="3">TATA element modulatory factor 1 TATA binding domain-containing protein</fullName>
    </recommendedName>
</protein>
<sequence>MYVCPQEQISTREDVSPSPSVASDTFTTSFWHTEEGHSLVGGGGGLGVGGGGGSGGGGVGVVCVEETLAALTRREGSRRTRDDALAALAAERSALTAQLAAARERLADLQGLQEQYDALLQMYGEKEEQLAELRLDLHDVTQLYKQQLDELVRLKRLAR</sequence>
<evidence type="ECO:0000259" key="3">
    <source>
        <dbReference type="Pfam" id="PF12325"/>
    </source>
</evidence>
<feature type="coiled-coil region" evidence="1">
    <location>
        <begin position="85"/>
        <end position="150"/>
    </location>
</feature>
<feature type="region of interest" description="Disordered" evidence="2">
    <location>
        <begin position="1"/>
        <end position="23"/>
    </location>
</feature>
<dbReference type="GO" id="GO:0005783">
    <property type="term" value="C:endoplasmic reticulum"/>
    <property type="evidence" value="ECO:0007669"/>
    <property type="project" value="TreeGrafter"/>
</dbReference>
<comment type="caution">
    <text evidence="4">The sequence shown here is derived from an EMBL/GenBank/DDBJ whole genome shotgun (WGS) entry which is preliminary data.</text>
</comment>
<gene>
    <name evidence="4" type="ORF">EEDITHA_LOCUS6633</name>
</gene>
<feature type="domain" description="TATA element modulatory factor 1 TATA binding" evidence="3">
    <location>
        <begin position="70"/>
        <end position="151"/>
    </location>
</feature>
<dbReference type="PANTHER" id="PTHR46515:SF1">
    <property type="entry name" value="TATA ELEMENT MODULATORY FACTOR"/>
    <property type="match status" value="1"/>
</dbReference>
<dbReference type="AlphaFoldDB" id="A0AAU9TUI9"/>
<keyword evidence="1" id="KW-0175">Coiled coil</keyword>
<reference evidence="4" key="1">
    <citation type="submission" date="2022-03" db="EMBL/GenBank/DDBJ databases">
        <authorList>
            <person name="Tunstrom K."/>
        </authorList>
    </citation>
    <scope>NUCLEOTIDE SEQUENCE</scope>
</reference>
<evidence type="ECO:0000313" key="5">
    <source>
        <dbReference type="Proteomes" id="UP001153954"/>
    </source>
</evidence>
<name>A0AAU9TUI9_EUPED</name>
<dbReference type="GO" id="GO:0005794">
    <property type="term" value="C:Golgi apparatus"/>
    <property type="evidence" value="ECO:0007669"/>
    <property type="project" value="TreeGrafter"/>
</dbReference>
<evidence type="ECO:0000256" key="1">
    <source>
        <dbReference type="SAM" id="Coils"/>
    </source>
</evidence>